<organism evidence="2 3">
    <name type="scientific">Haemaphysalis longicornis</name>
    <name type="common">Bush tick</name>
    <dbReference type="NCBI Taxonomy" id="44386"/>
    <lineage>
        <taxon>Eukaryota</taxon>
        <taxon>Metazoa</taxon>
        <taxon>Ecdysozoa</taxon>
        <taxon>Arthropoda</taxon>
        <taxon>Chelicerata</taxon>
        <taxon>Arachnida</taxon>
        <taxon>Acari</taxon>
        <taxon>Parasitiformes</taxon>
        <taxon>Ixodida</taxon>
        <taxon>Ixodoidea</taxon>
        <taxon>Ixodidae</taxon>
        <taxon>Haemaphysalinae</taxon>
        <taxon>Haemaphysalis</taxon>
    </lineage>
</organism>
<dbReference type="Gene3D" id="3.40.390.10">
    <property type="entry name" value="Collagenase (Catalytic Domain)"/>
    <property type="match status" value="1"/>
</dbReference>
<dbReference type="GO" id="GO:0004222">
    <property type="term" value="F:metalloendopeptidase activity"/>
    <property type="evidence" value="ECO:0007669"/>
    <property type="project" value="InterPro"/>
</dbReference>
<proteinExistence type="predicted"/>
<dbReference type="SUPFAM" id="SSF55486">
    <property type="entry name" value="Metalloproteases ('zincins'), catalytic domain"/>
    <property type="match status" value="1"/>
</dbReference>
<keyword evidence="3" id="KW-1185">Reference proteome</keyword>
<dbReference type="VEuPathDB" id="VectorBase:HLOH_062305"/>
<dbReference type="InterPro" id="IPR018497">
    <property type="entry name" value="Peptidase_M13_C"/>
</dbReference>
<dbReference type="AlphaFoldDB" id="A0A9J6FZV3"/>
<dbReference type="InterPro" id="IPR024079">
    <property type="entry name" value="MetalloPept_cat_dom_sf"/>
</dbReference>
<evidence type="ECO:0000259" key="1">
    <source>
        <dbReference type="Pfam" id="PF01431"/>
    </source>
</evidence>
<evidence type="ECO:0000313" key="2">
    <source>
        <dbReference type="EMBL" id="KAH9367968.1"/>
    </source>
</evidence>
<feature type="domain" description="Peptidase M13 C-terminal" evidence="1">
    <location>
        <begin position="239"/>
        <end position="308"/>
    </location>
</feature>
<reference evidence="2 3" key="1">
    <citation type="journal article" date="2020" name="Cell">
        <title>Large-Scale Comparative Analyses of Tick Genomes Elucidate Their Genetic Diversity and Vector Capacities.</title>
        <authorList>
            <consortium name="Tick Genome and Microbiome Consortium (TIGMIC)"/>
            <person name="Jia N."/>
            <person name="Wang J."/>
            <person name="Shi W."/>
            <person name="Du L."/>
            <person name="Sun Y."/>
            <person name="Zhan W."/>
            <person name="Jiang J.F."/>
            <person name="Wang Q."/>
            <person name="Zhang B."/>
            <person name="Ji P."/>
            <person name="Bell-Sakyi L."/>
            <person name="Cui X.M."/>
            <person name="Yuan T.T."/>
            <person name="Jiang B.G."/>
            <person name="Yang W.F."/>
            <person name="Lam T.T."/>
            <person name="Chang Q.C."/>
            <person name="Ding S.J."/>
            <person name="Wang X.J."/>
            <person name="Zhu J.G."/>
            <person name="Ruan X.D."/>
            <person name="Zhao L."/>
            <person name="Wei J.T."/>
            <person name="Ye R.Z."/>
            <person name="Que T.C."/>
            <person name="Du C.H."/>
            <person name="Zhou Y.H."/>
            <person name="Cheng J.X."/>
            <person name="Dai P.F."/>
            <person name="Guo W.B."/>
            <person name="Han X.H."/>
            <person name="Huang E.J."/>
            <person name="Li L.F."/>
            <person name="Wei W."/>
            <person name="Gao Y.C."/>
            <person name="Liu J.Z."/>
            <person name="Shao H.Z."/>
            <person name="Wang X."/>
            <person name="Wang C.C."/>
            <person name="Yang T.C."/>
            <person name="Huo Q.B."/>
            <person name="Li W."/>
            <person name="Chen H.Y."/>
            <person name="Chen S.E."/>
            <person name="Zhou L.G."/>
            <person name="Ni X.B."/>
            <person name="Tian J.H."/>
            <person name="Sheng Y."/>
            <person name="Liu T."/>
            <person name="Pan Y.S."/>
            <person name="Xia L.Y."/>
            <person name="Li J."/>
            <person name="Zhao F."/>
            <person name="Cao W.C."/>
        </authorList>
    </citation>
    <scope>NUCLEOTIDE SEQUENCE [LARGE SCALE GENOMIC DNA]</scope>
    <source>
        <strain evidence="2">HaeL-2018</strain>
    </source>
</reference>
<dbReference type="Proteomes" id="UP000821853">
    <property type="component" value="Chromosome 2"/>
</dbReference>
<accession>A0A9J6FZV3</accession>
<dbReference type="EMBL" id="JABSTR010000004">
    <property type="protein sequence ID" value="KAH9367968.1"/>
    <property type="molecule type" value="Genomic_DNA"/>
</dbReference>
<dbReference type="OrthoDB" id="10647999at2759"/>
<evidence type="ECO:0000313" key="3">
    <source>
        <dbReference type="Proteomes" id="UP000821853"/>
    </source>
</evidence>
<gene>
    <name evidence="2" type="ORF">HPB48_022665</name>
</gene>
<dbReference type="GO" id="GO:0006508">
    <property type="term" value="P:proteolysis"/>
    <property type="evidence" value="ECO:0007669"/>
    <property type="project" value="InterPro"/>
</dbReference>
<dbReference type="Pfam" id="PF01431">
    <property type="entry name" value="Peptidase_M13"/>
    <property type="match status" value="1"/>
</dbReference>
<protein>
    <recommendedName>
        <fullName evidence="1">Peptidase M13 C-terminal domain-containing protein</fullName>
    </recommendedName>
</protein>
<dbReference type="PROSITE" id="PS51885">
    <property type="entry name" value="NEPRILYSIN"/>
    <property type="match status" value="1"/>
</dbReference>
<dbReference type="InterPro" id="IPR000718">
    <property type="entry name" value="Peptidase_M13"/>
</dbReference>
<comment type="caution">
    <text evidence="2">The sequence shown here is derived from an EMBL/GenBank/DDBJ whole genome shotgun (WGS) entry which is preliminary data.</text>
</comment>
<sequence length="329" mass="37866">MRAPSSPPRIFLSHLGFRVLIRMAALLPDSLSSLRQLSQLERPASGVYALERAMPMCLLKALAIPMARSGKATWQRPLESFVDAFRQRKRSIQQELSSGPGWRVSPPLSAWPRLDFLALAVRVPQGVLNASSWPSNDTLSTFQLVARVGSRLYRAIAPLLYPGSIYEREMAVRVTSVAEQCLDGRRECLMSDWQSVRRRLRLQYSPWREMNAQRWFRDWLQEQAVGLQLALYAFDELLHHVSSTKLFFYYYAIDHCERSRESYQRRRLRMRLPPAPLRVNLPLRHAKAFAKEFECADKDMIKADNMCKLFGRPNTALHSALPASPPILR</sequence>
<name>A0A9J6FZV3_HAELO</name>